<organism evidence="3 4">
    <name type="scientific">Hymenobacter terrestris</name>
    <dbReference type="NCBI Taxonomy" id="2748310"/>
    <lineage>
        <taxon>Bacteria</taxon>
        <taxon>Pseudomonadati</taxon>
        <taxon>Bacteroidota</taxon>
        <taxon>Cytophagia</taxon>
        <taxon>Cytophagales</taxon>
        <taxon>Hymenobacteraceae</taxon>
        <taxon>Hymenobacter</taxon>
    </lineage>
</organism>
<dbReference type="Proteomes" id="UP000626554">
    <property type="component" value="Unassembled WGS sequence"/>
</dbReference>
<name>A0ABX2PZJ8_9BACT</name>
<dbReference type="InterPro" id="IPR029058">
    <property type="entry name" value="AB_hydrolase_fold"/>
</dbReference>
<dbReference type="PANTHER" id="PTHR43798">
    <property type="entry name" value="MONOACYLGLYCEROL LIPASE"/>
    <property type="match status" value="1"/>
</dbReference>
<dbReference type="RefSeq" id="WP_176898327.1">
    <property type="nucleotide sequence ID" value="NZ_JABKAV010000007.1"/>
</dbReference>
<dbReference type="PRINTS" id="PR00111">
    <property type="entry name" value="ABHYDROLASE"/>
</dbReference>
<dbReference type="Gene3D" id="3.40.50.1820">
    <property type="entry name" value="alpha/beta hydrolase"/>
    <property type="match status" value="1"/>
</dbReference>
<dbReference type="Pfam" id="PF12697">
    <property type="entry name" value="Abhydrolase_6"/>
    <property type="match status" value="1"/>
</dbReference>
<proteinExistence type="predicted"/>
<evidence type="ECO:0000256" key="1">
    <source>
        <dbReference type="ARBA" id="ARBA00022801"/>
    </source>
</evidence>
<dbReference type="EMBL" id="JABKAV010000007">
    <property type="protein sequence ID" value="NVO84112.1"/>
    <property type="molecule type" value="Genomic_DNA"/>
</dbReference>
<protein>
    <submittedName>
        <fullName evidence="3">Alpha/beta hydrolase</fullName>
    </submittedName>
</protein>
<dbReference type="GO" id="GO:0016787">
    <property type="term" value="F:hydrolase activity"/>
    <property type="evidence" value="ECO:0007669"/>
    <property type="project" value="UniProtKB-KW"/>
</dbReference>
<dbReference type="InterPro" id="IPR000073">
    <property type="entry name" value="AB_hydrolase_1"/>
</dbReference>
<evidence type="ECO:0000259" key="2">
    <source>
        <dbReference type="Pfam" id="PF12697"/>
    </source>
</evidence>
<dbReference type="InterPro" id="IPR050266">
    <property type="entry name" value="AB_hydrolase_sf"/>
</dbReference>
<evidence type="ECO:0000313" key="4">
    <source>
        <dbReference type="Proteomes" id="UP000626554"/>
    </source>
</evidence>
<comment type="caution">
    <text evidence="3">The sequence shown here is derived from an EMBL/GenBank/DDBJ whole genome shotgun (WGS) entry which is preliminary data.</text>
</comment>
<dbReference type="SUPFAM" id="SSF53474">
    <property type="entry name" value="alpha/beta-Hydrolases"/>
    <property type="match status" value="1"/>
</dbReference>
<dbReference type="PANTHER" id="PTHR43798:SF31">
    <property type="entry name" value="AB HYDROLASE SUPERFAMILY PROTEIN YCLE"/>
    <property type="match status" value="1"/>
</dbReference>
<gene>
    <name evidence="3" type="ORF">HW556_04390</name>
</gene>
<dbReference type="InterPro" id="IPR000639">
    <property type="entry name" value="Epox_hydrolase-like"/>
</dbReference>
<sequence length="246" mass="26160">MPHSLTFIGLHYWAGAGHEFDQIARLLAPDYPLLAPDLGGFGGAPVPPSGFTVAAYADAVQGFIEAECPGRYVLVGHSMGGKIALELAARQPAGLAGLMLLSPSPPSPEPMTDEDRQTSLHAWGKPVEAEKTARHITAHSLPETTHRQVVADNLASSRAAWEAWLLHGSREDISARMARIEVPCALVAGDQDPVLSPSVHGLETLPLLPAGTPLEIVAGAGHLLPYEAPQEVAALLQRFAEERVEY</sequence>
<keyword evidence="1 3" id="KW-0378">Hydrolase</keyword>
<dbReference type="PRINTS" id="PR00412">
    <property type="entry name" value="EPOXHYDRLASE"/>
</dbReference>
<keyword evidence="4" id="KW-1185">Reference proteome</keyword>
<feature type="domain" description="AB hydrolase-1" evidence="2">
    <location>
        <begin position="15"/>
        <end position="234"/>
    </location>
</feature>
<accession>A0ABX2PZJ8</accession>
<reference evidence="3 4" key="1">
    <citation type="submission" date="2020-05" db="EMBL/GenBank/DDBJ databases">
        <title>Hymenobacter terrestris sp. nov. and Hymenobacter lapidiphilus sp. nov., isolated from regoliths in Antarctica.</title>
        <authorList>
            <person name="Sedlacek I."/>
            <person name="Pantucek R."/>
            <person name="Zeman M."/>
            <person name="Holochova P."/>
            <person name="Kralova S."/>
            <person name="Stankova E."/>
            <person name="Sedo O."/>
            <person name="Micenkova L."/>
            <person name="Svec P."/>
            <person name="Gupta V."/>
            <person name="Sood U."/>
            <person name="Korpole U.S."/>
            <person name="Lal R."/>
        </authorList>
    </citation>
    <scope>NUCLEOTIDE SEQUENCE [LARGE SCALE GENOMIC DNA]</scope>
    <source>
        <strain evidence="3 4">P5252</strain>
    </source>
</reference>
<evidence type="ECO:0000313" key="3">
    <source>
        <dbReference type="EMBL" id="NVO84112.1"/>
    </source>
</evidence>